<name>A0A645HW76_9ZZZZ</name>
<dbReference type="Gene3D" id="3.30.450.40">
    <property type="match status" value="1"/>
</dbReference>
<evidence type="ECO:0000313" key="2">
    <source>
        <dbReference type="EMBL" id="MPN43268.1"/>
    </source>
</evidence>
<comment type="caution">
    <text evidence="2">The sequence shown here is derived from an EMBL/GenBank/DDBJ whole genome shotgun (WGS) entry which is preliminary data.</text>
</comment>
<accession>A0A645HW76</accession>
<dbReference type="InterPro" id="IPR003018">
    <property type="entry name" value="GAF"/>
</dbReference>
<dbReference type="InterPro" id="IPR029016">
    <property type="entry name" value="GAF-like_dom_sf"/>
</dbReference>
<sequence length="136" mass="14833">MEGENTPVAGKSKSRASVFSVNGGAIGWVCRNGEAIFSNSPRGMPESSLFGRGVTTPQFQTVMALPIRMQKKTRGVLCLAKEAPLELTGEMRDFLFMASEHLSLFLENLYIKCRLRDLSFTLAETQNRAGGGTENA</sequence>
<proteinExistence type="predicted"/>
<evidence type="ECO:0000259" key="1">
    <source>
        <dbReference type="Pfam" id="PF13185"/>
    </source>
</evidence>
<dbReference type="AlphaFoldDB" id="A0A645HW76"/>
<organism evidence="2">
    <name type="scientific">bioreactor metagenome</name>
    <dbReference type="NCBI Taxonomy" id="1076179"/>
    <lineage>
        <taxon>unclassified sequences</taxon>
        <taxon>metagenomes</taxon>
        <taxon>ecological metagenomes</taxon>
    </lineage>
</organism>
<dbReference type="Pfam" id="PF13185">
    <property type="entry name" value="GAF_2"/>
    <property type="match status" value="1"/>
</dbReference>
<protein>
    <recommendedName>
        <fullName evidence="1">GAF domain-containing protein</fullName>
    </recommendedName>
</protein>
<dbReference type="EMBL" id="VSSQ01101566">
    <property type="protein sequence ID" value="MPN43268.1"/>
    <property type="molecule type" value="Genomic_DNA"/>
</dbReference>
<dbReference type="SUPFAM" id="SSF55781">
    <property type="entry name" value="GAF domain-like"/>
    <property type="match status" value="1"/>
</dbReference>
<feature type="domain" description="GAF" evidence="1">
    <location>
        <begin position="20"/>
        <end position="107"/>
    </location>
</feature>
<reference evidence="2" key="1">
    <citation type="submission" date="2019-08" db="EMBL/GenBank/DDBJ databases">
        <authorList>
            <person name="Kucharzyk K."/>
            <person name="Murdoch R.W."/>
            <person name="Higgins S."/>
            <person name="Loffler F."/>
        </authorList>
    </citation>
    <scope>NUCLEOTIDE SEQUENCE</scope>
</reference>
<gene>
    <name evidence="2" type="ORF">SDC9_190827</name>
</gene>